<evidence type="ECO:0000313" key="3">
    <source>
        <dbReference type="EMBL" id="MDI2098881.1"/>
    </source>
</evidence>
<dbReference type="EMBL" id="JASATX010000003">
    <property type="protein sequence ID" value="MDI2098881.1"/>
    <property type="molecule type" value="Genomic_DNA"/>
</dbReference>
<dbReference type="SUPFAM" id="SSF51735">
    <property type="entry name" value="NAD(P)-binding Rossmann-fold domains"/>
    <property type="match status" value="1"/>
</dbReference>
<proteinExistence type="predicted"/>
<dbReference type="Proteomes" id="UP001321506">
    <property type="component" value="Unassembled WGS sequence"/>
</dbReference>
<evidence type="ECO:0000256" key="1">
    <source>
        <dbReference type="SAM" id="MobiDB-lite"/>
    </source>
</evidence>
<dbReference type="InterPro" id="IPR001509">
    <property type="entry name" value="Epimerase_deHydtase"/>
</dbReference>
<dbReference type="Gene3D" id="3.40.50.720">
    <property type="entry name" value="NAD(P)-binding Rossmann-like Domain"/>
    <property type="match status" value="1"/>
</dbReference>
<accession>A0AAW6T712</accession>
<reference evidence="3 4" key="1">
    <citation type="submission" date="2023-04" db="EMBL/GenBank/DDBJ databases">
        <title>Klugiella caeni sp. nov. isolated from the sludge of biochemical tank.</title>
        <authorList>
            <person name="Geng K."/>
        </authorList>
    </citation>
    <scope>NUCLEOTIDE SEQUENCE [LARGE SCALE GENOMIC DNA]</scope>
    <source>
        <strain evidence="3 4">YN-L-19</strain>
    </source>
</reference>
<keyword evidence="4" id="KW-1185">Reference proteome</keyword>
<gene>
    <name evidence="3" type="ORF">QF206_07890</name>
</gene>
<dbReference type="InterPro" id="IPR036291">
    <property type="entry name" value="NAD(P)-bd_dom_sf"/>
</dbReference>
<feature type="region of interest" description="Disordered" evidence="1">
    <location>
        <begin position="1"/>
        <end position="27"/>
    </location>
</feature>
<dbReference type="Pfam" id="PF01370">
    <property type="entry name" value="Epimerase"/>
    <property type="match status" value="1"/>
</dbReference>
<dbReference type="PANTHER" id="PTHR43245">
    <property type="entry name" value="BIFUNCTIONAL POLYMYXIN RESISTANCE PROTEIN ARNA"/>
    <property type="match status" value="1"/>
</dbReference>
<evidence type="ECO:0000313" key="4">
    <source>
        <dbReference type="Proteomes" id="UP001321506"/>
    </source>
</evidence>
<protein>
    <submittedName>
        <fullName evidence="3">NAD(P)-dependent oxidoreductase</fullName>
    </submittedName>
</protein>
<dbReference type="InterPro" id="IPR050177">
    <property type="entry name" value="Lipid_A_modif_metabolic_enz"/>
</dbReference>
<sequence>MSESKSAEVQPAQVPQHADAASEKPGGARSVLVTGGNGFIGAWVVKNLLERGHRPIVFDVGAPSPLITDLLGERLNGIEWLTGDIRDAAQVSDAVSGVDAVVHLAGVLTPFCNEHPVTGAEINVIGTVNVLDAARRHGIAGVSYASSAAVYSSTALDLNPRSLYGAYKLAAEFTAKAFCEQFGLNSMGLRPLVVYGPGRESGASAGIALACRAAARGESYEIPLHGRTDAVYVADVADAFVVSALEPLDGAHSCSIAGTVVDIDDVVRLLGELVPGSAISRGTGDLGIHAEVGELDLRARRDDVLRTELRDGLEQTIAYYRH</sequence>
<dbReference type="AlphaFoldDB" id="A0AAW6T712"/>
<dbReference type="PANTHER" id="PTHR43245:SF13">
    <property type="entry name" value="UDP-D-APIOSE_UDP-D-XYLOSE SYNTHASE 2"/>
    <property type="match status" value="1"/>
</dbReference>
<comment type="caution">
    <text evidence="3">The sequence shown here is derived from an EMBL/GenBank/DDBJ whole genome shotgun (WGS) entry which is preliminary data.</text>
</comment>
<evidence type="ECO:0000259" key="2">
    <source>
        <dbReference type="Pfam" id="PF01370"/>
    </source>
</evidence>
<dbReference type="RefSeq" id="WP_281488674.1">
    <property type="nucleotide sequence ID" value="NZ_JASATX010000003.1"/>
</dbReference>
<feature type="domain" description="NAD-dependent epimerase/dehydratase" evidence="2">
    <location>
        <begin position="31"/>
        <end position="249"/>
    </location>
</feature>
<organism evidence="3 4">
    <name type="scientific">Ruicaihuangia caeni</name>
    <dbReference type="NCBI Taxonomy" id="3042517"/>
    <lineage>
        <taxon>Bacteria</taxon>
        <taxon>Bacillati</taxon>
        <taxon>Actinomycetota</taxon>
        <taxon>Actinomycetes</taxon>
        <taxon>Micrococcales</taxon>
        <taxon>Microbacteriaceae</taxon>
        <taxon>Ruicaihuangia</taxon>
    </lineage>
</organism>
<name>A0AAW6T712_9MICO</name>